<keyword evidence="3 7" id="KW-0812">Transmembrane</keyword>
<dbReference type="PANTHER" id="PTHR43341:SF26">
    <property type="entry name" value="GENERAL AMINO ACID PERMEASE AGP3"/>
    <property type="match status" value="1"/>
</dbReference>
<keyword evidence="6 7" id="KW-0472">Membrane</keyword>
<evidence type="ECO:0000256" key="3">
    <source>
        <dbReference type="ARBA" id="ARBA00022692"/>
    </source>
</evidence>
<proteinExistence type="predicted"/>
<evidence type="ECO:0000256" key="6">
    <source>
        <dbReference type="ARBA" id="ARBA00023136"/>
    </source>
</evidence>
<name>A0AAQ3M0T0_9PEZI</name>
<dbReference type="EMBL" id="CP138580">
    <property type="protein sequence ID" value="WPG97730.1"/>
    <property type="molecule type" value="Genomic_DNA"/>
</dbReference>
<dbReference type="GO" id="GO:0015171">
    <property type="term" value="F:amino acid transmembrane transporter activity"/>
    <property type="evidence" value="ECO:0007669"/>
    <property type="project" value="TreeGrafter"/>
</dbReference>
<feature type="transmembrane region" description="Helical" evidence="7">
    <location>
        <begin position="185"/>
        <end position="205"/>
    </location>
</feature>
<feature type="transmembrane region" description="Helical" evidence="7">
    <location>
        <begin position="267"/>
        <end position="290"/>
    </location>
</feature>
<dbReference type="GO" id="GO:0016020">
    <property type="term" value="C:membrane"/>
    <property type="evidence" value="ECO:0007669"/>
    <property type="project" value="UniProtKB-SubCell"/>
</dbReference>
<evidence type="ECO:0000256" key="5">
    <source>
        <dbReference type="ARBA" id="ARBA00022989"/>
    </source>
</evidence>
<feature type="transmembrane region" description="Helical" evidence="7">
    <location>
        <begin position="70"/>
        <end position="90"/>
    </location>
</feature>
<evidence type="ECO:0000256" key="2">
    <source>
        <dbReference type="ARBA" id="ARBA00022448"/>
    </source>
</evidence>
<feature type="transmembrane region" description="Helical" evidence="7">
    <location>
        <begin position="323"/>
        <end position="345"/>
    </location>
</feature>
<dbReference type="InterPro" id="IPR050524">
    <property type="entry name" value="APC_YAT"/>
</dbReference>
<comment type="subcellular location">
    <subcellularLocation>
        <location evidence="1">Membrane</location>
        <topology evidence="1">Multi-pass membrane protein</topology>
    </subcellularLocation>
</comment>
<dbReference type="Proteomes" id="UP001303373">
    <property type="component" value="Chromosome 1"/>
</dbReference>
<feature type="transmembrane region" description="Helical" evidence="7">
    <location>
        <begin position="464"/>
        <end position="486"/>
    </location>
</feature>
<dbReference type="InterPro" id="IPR004840">
    <property type="entry name" value="Amino_acid_permease_CS"/>
</dbReference>
<keyword evidence="10" id="KW-1185">Reference proteome</keyword>
<feature type="transmembrane region" description="Helical" evidence="7">
    <location>
        <begin position="152"/>
        <end position="173"/>
    </location>
</feature>
<organism evidence="9 10">
    <name type="scientific">Acrodontium crateriforme</name>
    <dbReference type="NCBI Taxonomy" id="150365"/>
    <lineage>
        <taxon>Eukaryota</taxon>
        <taxon>Fungi</taxon>
        <taxon>Dikarya</taxon>
        <taxon>Ascomycota</taxon>
        <taxon>Pezizomycotina</taxon>
        <taxon>Dothideomycetes</taxon>
        <taxon>Dothideomycetidae</taxon>
        <taxon>Mycosphaerellales</taxon>
        <taxon>Teratosphaeriaceae</taxon>
        <taxon>Acrodontium</taxon>
    </lineage>
</organism>
<keyword evidence="2" id="KW-0813">Transport</keyword>
<feature type="domain" description="Amino acid permease/ SLC12A" evidence="8">
    <location>
        <begin position="42"/>
        <end position="496"/>
    </location>
</feature>
<reference evidence="9 10" key="1">
    <citation type="submission" date="2023-11" db="EMBL/GenBank/DDBJ databases">
        <title>An acidophilic fungus is an integral part of prey digestion in a carnivorous sundew plant.</title>
        <authorList>
            <person name="Tsai I.J."/>
        </authorList>
    </citation>
    <scope>NUCLEOTIDE SEQUENCE [LARGE SCALE GENOMIC DNA]</scope>
    <source>
        <strain evidence="9">169a</strain>
    </source>
</reference>
<dbReference type="PANTHER" id="PTHR43341">
    <property type="entry name" value="AMINO ACID PERMEASE"/>
    <property type="match status" value="1"/>
</dbReference>
<evidence type="ECO:0000256" key="4">
    <source>
        <dbReference type="ARBA" id="ARBA00022970"/>
    </source>
</evidence>
<sequence>MMGKKKSPSVEDGYPNIEDDIIPTGDIIDPASGVKRGLKNRHLSMMALAGIIGPGLLVGSGGALESGGPASLLIGFGVIGIIAFSIMQSLGEMTTLYPGGGAFISLADRMVERAFAVAVGWNYFIIWVTVLANEYNVISSIFVFWSDKVPLWGYFLIFWFGFTAFQMLGVQAFGEAEFWLALCKLVGLTAYFIFAIVYASGGLVGQDHALGFQYWHNPGPFNGHGFRGVATVFVFCSTFYAGCESVAVAATETRNPGVAVPQAIRQVFWRIIFIYMGSAFFFGLTCAANSDGLVNGASRALKSPMTIAIQTAGLEGGVHLINAFIFITCLSAVNSSIYIGSRTVLYMAQSKMAPRFLGWTSQRGVPVYAILFTNAFGALSMMNISTGASQAYSYIVNLSGVSTFLVWGSISFIHIRFRKAWKVQGRTKADLPFKSALYPWNAYFGLAANIFLAMVQGWSTLSPFVAGSFVDAYILLPLFPLIYFGYKLIKKTRFQRADEIDLDFGRRTDLDGSGITTADDGNEVAKSSASQSWWRKTLSKL</sequence>
<dbReference type="PROSITE" id="PS00218">
    <property type="entry name" value="AMINO_ACID_PERMEASE_1"/>
    <property type="match status" value="1"/>
</dbReference>
<feature type="transmembrane region" description="Helical" evidence="7">
    <location>
        <begin position="45"/>
        <end position="64"/>
    </location>
</feature>
<keyword evidence="4" id="KW-0029">Amino-acid transport</keyword>
<gene>
    <name evidence="9" type="ORF">R9X50_00051100</name>
</gene>
<evidence type="ECO:0000313" key="9">
    <source>
        <dbReference type="EMBL" id="WPG97730.1"/>
    </source>
</evidence>
<protein>
    <recommendedName>
        <fullName evidence="8">Amino acid permease/ SLC12A domain-containing protein</fullName>
    </recommendedName>
</protein>
<accession>A0AAQ3M0T0</accession>
<keyword evidence="5 7" id="KW-1133">Transmembrane helix</keyword>
<dbReference type="AlphaFoldDB" id="A0AAQ3M0T0"/>
<evidence type="ECO:0000313" key="10">
    <source>
        <dbReference type="Proteomes" id="UP001303373"/>
    </source>
</evidence>
<dbReference type="Gene3D" id="1.20.1740.10">
    <property type="entry name" value="Amino acid/polyamine transporter I"/>
    <property type="match status" value="1"/>
</dbReference>
<dbReference type="Pfam" id="PF00324">
    <property type="entry name" value="AA_permease"/>
    <property type="match status" value="1"/>
</dbReference>
<feature type="transmembrane region" description="Helical" evidence="7">
    <location>
        <begin position="365"/>
        <end position="385"/>
    </location>
</feature>
<feature type="transmembrane region" description="Helical" evidence="7">
    <location>
        <begin position="391"/>
        <end position="415"/>
    </location>
</feature>
<feature type="transmembrane region" description="Helical" evidence="7">
    <location>
        <begin position="436"/>
        <end position="458"/>
    </location>
</feature>
<feature type="transmembrane region" description="Helical" evidence="7">
    <location>
        <begin position="111"/>
        <end position="132"/>
    </location>
</feature>
<dbReference type="PIRSF" id="PIRSF006060">
    <property type="entry name" value="AA_transporter"/>
    <property type="match status" value="1"/>
</dbReference>
<dbReference type="FunFam" id="1.20.1740.10:FF:000001">
    <property type="entry name" value="Amino acid permease"/>
    <property type="match status" value="1"/>
</dbReference>
<feature type="transmembrane region" description="Helical" evidence="7">
    <location>
        <begin position="225"/>
        <end position="247"/>
    </location>
</feature>
<evidence type="ECO:0000256" key="1">
    <source>
        <dbReference type="ARBA" id="ARBA00004141"/>
    </source>
</evidence>
<evidence type="ECO:0000256" key="7">
    <source>
        <dbReference type="SAM" id="Phobius"/>
    </source>
</evidence>
<evidence type="ECO:0000259" key="8">
    <source>
        <dbReference type="Pfam" id="PF00324"/>
    </source>
</evidence>
<dbReference type="InterPro" id="IPR004841">
    <property type="entry name" value="AA-permease/SLC12A_dom"/>
</dbReference>